<dbReference type="Gene3D" id="3.30.70.1560">
    <property type="entry name" value="Alpha-L RNA-binding motif"/>
    <property type="match status" value="1"/>
</dbReference>
<dbReference type="PROSITE" id="PS01149">
    <property type="entry name" value="PSI_RSU"/>
    <property type="match status" value="1"/>
</dbReference>
<dbReference type="PANTHER" id="PTHR47683">
    <property type="entry name" value="PSEUDOURIDINE SYNTHASE FAMILY PROTEIN-RELATED"/>
    <property type="match status" value="1"/>
</dbReference>
<evidence type="ECO:0000313" key="6">
    <source>
        <dbReference type="EMBL" id="PSI00925.1"/>
    </source>
</evidence>
<comment type="similarity">
    <text evidence="1 4">Belongs to the pseudouridine synthase RsuA family.</text>
</comment>
<dbReference type="STRING" id="1910958.BTM30_02625"/>
<dbReference type="InterPro" id="IPR050343">
    <property type="entry name" value="RsuA_PseudoU_synthase"/>
</dbReference>
<feature type="domain" description="RNA-binding S4" evidence="5">
    <location>
        <begin position="4"/>
        <end position="62"/>
    </location>
</feature>
<dbReference type="InterPro" id="IPR002942">
    <property type="entry name" value="S4_RNA-bd"/>
</dbReference>
<dbReference type="InterPro" id="IPR020103">
    <property type="entry name" value="PsdUridine_synth_cat_dom_sf"/>
</dbReference>
<protein>
    <recommendedName>
        <fullName evidence="4">Pseudouridine synthase</fullName>
        <ecNumber evidence="4">5.4.99.-</ecNumber>
    </recommendedName>
</protein>
<proteinExistence type="inferred from homology"/>
<organism evidence="6 7">
    <name type="scientific">Synechococcus lacustris str. Tous</name>
    <dbReference type="NCBI Taxonomy" id="1910958"/>
    <lineage>
        <taxon>Bacteria</taxon>
        <taxon>Bacillati</taxon>
        <taxon>Cyanobacteriota</taxon>
        <taxon>Cyanophyceae</taxon>
        <taxon>Synechococcales</taxon>
        <taxon>Synechococcaceae</taxon>
        <taxon>Synechococcus</taxon>
    </lineage>
</organism>
<dbReference type="NCBIfam" id="TIGR00093">
    <property type="entry name" value="pseudouridine synthase"/>
    <property type="match status" value="1"/>
</dbReference>
<evidence type="ECO:0000256" key="2">
    <source>
        <dbReference type="ARBA" id="ARBA00023235"/>
    </source>
</evidence>
<evidence type="ECO:0000256" key="4">
    <source>
        <dbReference type="RuleBase" id="RU003887"/>
    </source>
</evidence>
<evidence type="ECO:0000313" key="7">
    <source>
        <dbReference type="Proteomes" id="UP000240206"/>
    </source>
</evidence>
<dbReference type="Pfam" id="PF01479">
    <property type="entry name" value="S4"/>
    <property type="match status" value="1"/>
</dbReference>
<evidence type="ECO:0000256" key="3">
    <source>
        <dbReference type="PROSITE-ProRule" id="PRU00182"/>
    </source>
</evidence>
<keyword evidence="3" id="KW-0694">RNA-binding</keyword>
<dbReference type="GO" id="GO:0000455">
    <property type="term" value="P:enzyme-directed rRNA pseudouridine synthesis"/>
    <property type="evidence" value="ECO:0007669"/>
    <property type="project" value="UniProtKB-ARBA"/>
</dbReference>
<evidence type="ECO:0000256" key="1">
    <source>
        <dbReference type="ARBA" id="ARBA00008348"/>
    </source>
</evidence>
<dbReference type="RefSeq" id="WP_106500590.1">
    <property type="nucleotide sequence ID" value="NZ_PXVC01000063.1"/>
</dbReference>
<dbReference type="PROSITE" id="PS50889">
    <property type="entry name" value="S4"/>
    <property type="match status" value="1"/>
</dbReference>
<dbReference type="InterPro" id="IPR000748">
    <property type="entry name" value="PsdUridine_synth_RsuA/RluB/E/F"/>
</dbReference>
<keyword evidence="2 4" id="KW-0413">Isomerase</keyword>
<dbReference type="Gene3D" id="3.10.290.10">
    <property type="entry name" value="RNA-binding S4 domain"/>
    <property type="match status" value="1"/>
</dbReference>
<dbReference type="EMBL" id="PXVC01000063">
    <property type="protein sequence ID" value="PSI00925.1"/>
    <property type="molecule type" value="Genomic_DNA"/>
</dbReference>
<dbReference type="Pfam" id="PF00849">
    <property type="entry name" value="PseudoU_synth_2"/>
    <property type="match status" value="1"/>
</dbReference>
<dbReference type="InterPro" id="IPR036986">
    <property type="entry name" value="S4_RNA-bd_sf"/>
</dbReference>
<dbReference type="PANTHER" id="PTHR47683:SF2">
    <property type="entry name" value="RNA-BINDING S4 DOMAIN-CONTAINING PROTEIN"/>
    <property type="match status" value="1"/>
</dbReference>
<dbReference type="SUPFAM" id="SSF55120">
    <property type="entry name" value="Pseudouridine synthase"/>
    <property type="match status" value="1"/>
</dbReference>
<dbReference type="InterPro" id="IPR006145">
    <property type="entry name" value="PsdUridine_synth_RsuA/RluA"/>
</dbReference>
<sequence>MSRQRLQKLLAAAGVCSRRRAEELMLQGRILVNGVRAKPGDQADPALDRIEVNGNPLPAKASSCTLLLHKPRGVHSTCHDPMGRPTVLDLLPPDIARGKGLHPVGRLDAFSHGALLLSNDGNVTLSLTHPRFNHPKRYLVWVEGNPSPQVLERWRKGVPMDDIASRSVFVAMKQQEKRRCLLELEMKEGRHRQIRRTAELLGHPVLDLQRLSVGPVQLGDLPAGAWRWLSEAENTAITKLIESP</sequence>
<dbReference type="Gene3D" id="3.30.70.580">
    <property type="entry name" value="Pseudouridine synthase I, catalytic domain, N-terminal subdomain"/>
    <property type="match status" value="1"/>
</dbReference>
<dbReference type="FunFam" id="3.10.290.10:FF:000003">
    <property type="entry name" value="Pseudouridine synthase"/>
    <property type="match status" value="1"/>
</dbReference>
<dbReference type="Proteomes" id="UP000240206">
    <property type="component" value="Unassembled WGS sequence"/>
</dbReference>
<dbReference type="GO" id="GO:0003723">
    <property type="term" value="F:RNA binding"/>
    <property type="evidence" value="ECO:0007669"/>
    <property type="project" value="UniProtKB-KW"/>
</dbReference>
<dbReference type="CDD" id="cd00165">
    <property type="entry name" value="S4"/>
    <property type="match status" value="1"/>
</dbReference>
<comment type="caution">
    <text evidence="6">The sequence shown here is derived from an EMBL/GenBank/DDBJ whole genome shotgun (WGS) entry which is preliminary data.</text>
</comment>
<dbReference type="SUPFAM" id="SSF55174">
    <property type="entry name" value="Alpha-L RNA-binding motif"/>
    <property type="match status" value="1"/>
</dbReference>
<reference evidence="7" key="1">
    <citation type="submission" date="2018-03" db="EMBL/GenBank/DDBJ databases">
        <title>Ecological and genomic features of two cosmopolitan and abundant freshwater picocyanobacteria.</title>
        <authorList>
            <person name="Cabello-Yeves P.J."/>
            <person name="Picazo A."/>
            <person name="Camacho A."/>
            <person name="Callieri C."/>
            <person name="Rosselli R."/>
            <person name="Roda-Garcia J."/>
            <person name="Coutinho F.H."/>
            <person name="Rodriguez-Valera F."/>
        </authorList>
    </citation>
    <scope>NUCLEOTIDE SEQUENCE [LARGE SCALE GENOMIC DNA]</scope>
    <source>
        <strain evidence="7">Tous</strain>
    </source>
</reference>
<gene>
    <name evidence="6" type="ORF">C7K08_10600</name>
</gene>
<dbReference type="CDD" id="cd02870">
    <property type="entry name" value="PseudoU_synth_RsuA_like"/>
    <property type="match status" value="1"/>
</dbReference>
<keyword evidence="7" id="KW-1185">Reference proteome</keyword>
<dbReference type="InterPro" id="IPR018496">
    <property type="entry name" value="PsdUridine_synth_RsuA/RluB_CS"/>
</dbReference>
<dbReference type="SMART" id="SM00363">
    <property type="entry name" value="S4"/>
    <property type="match status" value="1"/>
</dbReference>
<dbReference type="InterPro" id="IPR020094">
    <property type="entry name" value="TruA/RsuA/RluB/E/F_N"/>
</dbReference>
<dbReference type="GO" id="GO:0120159">
    <property type="term" value="F:rRNA pseudouridine synthase activity"/>
    <property type="evidence" value="ECO:0007669"/>
    <property type="project" value="UniProtKB-ARBA"/>
</dbReference>
<accession>A0A2P7ECH4</accession>
<name>A0A2P7ECH4_9SYNE</name>
<dbReference type="AlphaFoldDB" id="A0A2P7ECH4"/>
<dbReference type="EC" id="5.4.99.-" evidence="4"/>
<dbReference type="InterPro" id="IPR042092">
    <property type="entry name" value="PsdUridine_s_RsuA/RluB/E/F_cat"/>
</dbReference>
<evidence type="ECO:0000259" key="5">
    <source>
        <dbReference type="SMART" id="SM00363"/>
    </source>
</evidence>